<feature type="compositionally biased region" description="Polar residues" evidence="2">
    <location>
        <begin position="233"/>
        <end position="248"/>
    </location>
</feature>
<feature type="region of interest" description="Disordered" evidence="2">
    <location>
        <begin position="124"/>
        <end position="310"/>
    </location>
</feature>
<feature type="compositionally biased region" description="Low complexity" evidence="2">
    <location>
        <begin position="277"/>
        <end position="292"/>
    </location>
</feature>
<feature type="compositionally biased region" description="Acidic residues" evidence="2">
    <location>
        <begin position="152"/>
        <end position="164"/>
    </location>
</feature>
<gene>
    <name evidence="4" type="ORF">EMPG_12363</name>
</gene>
<dbReference type="AlphaFoldDB" id="A0A0H1BNL7"/>
<dbReference type="SMART" id="SM00298">
    <property type="entry name" value="CHROMO"/>
    <property type="match status" value="1"/>
</dbReference>
<feature type="compositionally biased region" description="Polar residues" evidence="2">
    <location>
        <begin position="18"/>
        <end position="28"/>
    </location>
</feature>
<feature type="compositionally biased region" description="Polar residues" evidence="2">
    <location>
        <begin position="344"/>
        <end position="372"/>
    </location>
</feature>
<dbReference type="Proteomes" id="UP000053573">
    <property type="component" value="Unassembled WGS sequence"/>
</dbReference>
<dbReference type="InterPro" id="IPR000953">
    <property type="entry name" value="Chromo/chromo_shadow_dom"/>
</dbReference>
<feature type="domain" description="Chromo" evidence="3">
    <location>
        <begin position="31"/>
        <end position="89"/>
    </location>
</feature>
<dbReference type="SUPFAM" id="SSF54160">
    <property type="entry name" value="Chromo domain-like"/>
    <property type="match status" value="1"/>
</dbReference>
<comment type="caution">
    <text evidence="4">The sequence shown here is derived from an EMBL/GenBank/DDBJ whole genome shotgun (WGS) entry which is preliminary data.</text>
</comment>
<dbReference type="PROSITE" id="PS50013">
    <property type="entry name" value="CHROMO_2"/>
    <property type="match status" value="1"/>
</dbReference>
<feature type="compositionally biased region" description="Basic and acidic residues" evidence="2">
    <location>
        <begin position="951"/>
        <end position="984"/>
    </location>
</feature>
<feature type="compositionally biased region" description="Low complexity" evidence="2">
    <location>
        <begin position="218"/>
        <end position="232"/>
    </location>
</feature>
<evidence type="ECO:0000313" key="4">
    <source>
        <dbReference type="EMBL" id="KLJ12607.1"/>
    </source>
</evidence>
<proteinExistence type="predicted"/>
<feature type="region of interest" description="Disordered" evidence="2">
    <location>
        <begin position="342"/>
        <end position="372"/>
    </location>
</feature>
<feature type="compositionally biased region" description="Low complexity" evidence="2">
    <location>
        <begin position="126"/>
        <end position="136"/>
    </location>
</feature>
<name>A0A0H1BNL7_9EURO</name>
<dbReference type="Gene3D" id="2.40.50.40">
    <property type="match status" value="1"/>
</dbReference>
<organism evidence="4 5">
    <name type="scientific">Blastomyces silverae</name>
    <dbReference type="NCBI Taxonomy" id="2060906"/>
    <lineage>
        <taxon>Eukaryota</taxon>
        <taxon>Fungi</taxon>
        <taxon>Dikarya</taxon>
        <taxon>Ascomycota</taxon>
        <taxon>Pezizomycotina</taxon>
        <taxon>Eurotiomycetes</taxon>
        <taxon>Eurotiomycetidae</taxon>
        <taxon>Onygenales</taxon>
        <taxon>Ajellomycetaceae</taxon>
        <taxon>Blastomyces</taxon>
    </lineage>
</organism>
<reference evidence="5" key="1">
    <citation type="journal article" date="2015" name="PLoS Genet.">
        <title>The dynamic genome and transcriptome of the human fungal pathogen Blastomyces and close relative Emmonsia.</title>
        <authorList>
            <person name="Munoz J.F."/>
            <person name="Gauthier G.M."/>
            <person name="Desjardins C.A."/>
            <person name="Gallo J.E."/>
            <person name="Holder J."/>
            <person name="Sullivan T.D."/>
            <person name="Marty A.J."/>
            <person name="Carmen J.C."/>
            <person name="Chen Z."/>
            <person name="Ding L."/>
            <person name="Gujja S."/>
            <person name="Magrini V."/>
            <person name="Misas E."/>
            <person name="Mitreva M."/>
            <person name="Priest M."/>
            <person name="Saif S."/>
            <person name="Whiston E.A."/>
            <person name="Young S."/>
            <person name="Zeng Q."/>
            <person name="Goldman W.E."/>
            <person name="Mardis E.R."/>
            <person name="Taylor J.W."/>
            <person name="McEwen J.G."/>
            <person name="Clay O.K."/>
            <person name="Klein B.S."/>
            <person name="Cuomo C.A."/>
        </authorList>
    </citation>
    <scope>NUCLEOTIDE SEQUENCE [LARGE SCALE GENOMIC DNA]</scope>
    <source>
        <strain evidence="5">UAMH 139</strain>
    </source>
</reference>
<feature type="region of interest" description="Disordered" evidence="2">
    <location>
        <begin position="937"/>
        <end position="984"/>
    </location>
</feature>
<dbReference type="EMBL" id="LDEV01000786">
    <property type="protein sequence ID" value="KLJ12607.1"/>
    <property type="molecule type" value="Genomic_DNA"/>
</dbReference>
<dbReference type="InterPro" id="IPR023780">
    <property type="entry name" value="Chromo_domain"/>
</dbReference>
<dbReference type="Pfam" id="PF00385">
    <property type="entry name" value="Chromo"/>
    <property type="match status" value="1"/>
</dbReference>
<dbReference type="OrthoDB" id="1918685at2759"/>
<feature type="region of interest" description="Disordered" evidence="2">
    <location>
        <begin position="836"/>
        <end position="880"/>
    </location>
</feature>
<feature type="region of interest" description="Disordered" evidence="2">
    <location>
        <begin position="1"/>
        <end position="29"/>
    </location>
</feature>
<sequence length="984" mass="110305">MTSKEASTGATGDDDDISVTSTVASEPQSEYEVDYILAQKSFSHGDAYLVKWAGYPLERATWEPEASFCDPSTLVEWREKIASGEHQSLDVDVEALARRIEEIENAKLDRHRRRQAKRIRLGLVVSPSTDSSGGASDSRDSDSDLDGFIVGDDVDVEGENEEEGWQSLRRKRRRSSNSKTKHVAAVAAPPSRSHSDPSKSQASASIRPPSTEFPKCDATSAARAPASSLPSTQSTKLASPTKQVQTSKKLQKASARHEARPILKLKPSSSTDPSSHPLLSPSQGQTPSSSSPRKSVNDPSQVPGPLIPTGLANRTASIRAKKQKGSNPMFFRNLSSKNRIDVSTEATSSYQPNQAQHASGQPSSKLSHEGSLNSYNSETSIILSPTFSPRETGPVRPSHHATPKVIQGTGARFRSLQPAEVLAHLRFGPESKEIGDVRLGGLTKTSIWQLMLLKSQKNKIDIHFKDVCNLDQYRQLCDKRQNKKYCNGWVLGYDDTSTAVNELANYLRDNRLAALWYHPKDDIPTVIVAFASDCPDWSFLNGSDVYPPARLHLAVRSGLAPLSSLRPVSAKETPQHAGEHSAGGEENHFNMNLQPIESIAQQDGIQSSLSKMLSTANGPMDIVSIFRERFGITYDELSIVNTSKKARTARSFYLYFPREAEDEFQLVLLFLKHYDMVAFSNRIDGDWEKFVKTVTNGTVLFHQKFIHYENLPMLAQLLRGHVNVFSISLAEPIKYLDHDSHLQRLFPHGGIILMTEDFMLKAPKAALNVLAWFGDLLRRRFPGTWKMVLRPNVQHWLSDICANWPDDTLWQMYLTINKLIPKYPVGHYNTYRREGSPDSLDGLTDDEGQHHPFISTRDIPDYGSRREDDQPNIPKGLTQEERDADHLIEYFAGYALINASRFRRFIVLTTHKPQPRWQAWTHIEVMHYPDFKRQLMTSSAQVNASKSSGGKGRDRDRDRNRDRDRDHDRDRGNEGEKVPPTKPT</sequence>
<feature type="compositionally biased region" description="Polar residues" evidence="2">
    <location>
        <begin position="1"/>
        <end position="10"/>
    </location>
</feature>
<feature type="compositionally biased region" description="Basic residues" evidence="2">
    <location>
        <begin position="168"/>
        <end position="182"/>
    </location>
</feature>
<accession>A0A0H1BNL7</accession>
<dbReference type="GO" id="GO:0006338">
    <property type="term" value="P:chromatin remodeling"/>
    <property type="evidence" value="ECO:0007669"/>
    <property type="project" value="UniProtKB-ARBA"/>
</dbReference>
<protein>
    <recommendedName>
        <fullName evidence="3">Chromo domain-containing protein</fullName>
    </recommendedName>
</protein>
<feature type="compositionally biased region" description="Polar residues" evidence="2">
    <location>
        <begin position="937"/>
        <end position="948"/>
    </location>
</feature>
<dbReference type="STRING" id="2060906.A0A0H1BNL7"/>
<evidence type="ECO:0000256" key="1">
    <source>
        <dbReference type="ARBA" id="ARBA00011353"/>
    </source>
</evidence>
<dbReference type="CDD" id="cd18966">
    <property type="entry name" value="chromodomain"/>
    <property type="match status" value="1"/>
</dbReference>
<dbReference type="InterPro" id="IPR016197">
    <property type="entry name" value="Chromo-like_dom_sf"/>
</dbReference>
<evidence type="ECO:0000256" key="2">
    <source>
        <dbReference type="SAM" id="MobiDB-lite"/>
    </source>
</evidence>
<evidence type="ECO:0000313" key="5">
    <source>
        <dbReference type="Proteomes" id="UP000053573"/>
    </source>
</evidence>
<comment type="subunit">
    <text evidence="1">Component of the NuA4 histone acetyltransferase complex.</text>
</comment>
<keyword evidence="5" id="KW-1185">Reference proteome</keyword>
<feature type="compositionally biased region" description="Basic and acidic residues" evidence="2">
    <location>
        <begin position="858"/>
        <end position="869"/>
    </location>
</feature>
<evidence type="ECO:0000259" key="3">
    <source>
        <dbReference type="PROSITE" id="PS50013"/>
    </source>
</evidence>